<dbReference type="AlphaFoldDB" id="A0A0A9G7Y8"/>
<evidence type="ECO:0000313" key="1">
    <source>
        <dbReference type="EMBL" id="JAE16818.1"/>
    </source>
</evidence>
<organism evidence="1">
    <name type="scientific">Arundo donax</name>
    <name type="common">Giant reed</name>
    <name type="synonym">Donax arundinaceus</name>
    <dbReference type="NCBI Taxonomy" id="35708"/>
    <lineage>
        <taxon>Eukaryota</taxon>
        <taxon>Viridiplantae</taxon>
        <taxon>Streptophyta</taxon>
        <taxon>Embryophyta</taxon>
        <taxon>Tracheophyta</taxon>
        <taxon>Spermatophyta</taxon>
        <taxon>Magnoliopsida</taxon>
        <taxon>Liliopsida</taxon>
        <taxon>Poales</taxon>
        <taxon>Poaceae</taxon>
        <taxon>PACMAD clade</taxon>
        <taxon>Arundinoideae</taxon>
        <taxon>Arundineae</taxon>
        <taxon>Arundo</taxon>
    </lineage>
</organism>
<dbReference type="EMBL" id="GBRH01181078">
    <property type="protein sequence ID" value="JAE16818.1"/>
    <property type="molecule type" value="Transcribed_RNA"/>
</dbReference>
<reference evidence="1" key="2">
    <citation type="journal article" date="2015" name="Data Brief">
        <title>Shoot transcriptome of the giant reed, Arundo donax.</title>
        <authorList>
            <person name="Barrero R.A."/>
            <person name="Guerrero F.D."/>
            <person name="Moolhuijzen P."/>
            <person name="Goolsby J.A."/>
            <person name="Tidwell J."/>
            <person name="Bellgard S.E."/>
            <person name="Bellgard M.I."/>
        </authorList>
    </citation>
    <scope>NUCLEOTIDE SEQUENCE</scope>
    <source>
        <tissue evidence="1">Shoot tissue taken approximately 20 cm above the soil surface</tissue>
    </source>
</reference>
<reference evidence="1" key="1">
    <citation type="submission" date="2014-09" db="EMBL/GenBank/DDBJ databases">
        <authorList>
            <person name="Magalhaes I.L.F."/>
            <person name="Oliveira U."/>
            <person name="Santos F.R."/>
            <person name="Vidigal T.H.D.A."/>
            <person name="Brescovit A.D."/>
            <person name="Santos A.J."/>
        </authorList>
    </citation>
    <scope>NUCLEOTIDE SEQUENCE</scope>
    <source>
        <tissue evidence="1">Shoot tissue taken approximately 20 cm above the soil surface</tissue>
    </source>
</reference>
<sequence length="34" mass="3789">MNNIRLLKIAPLCSVSTCCLVFLSFDCFVALCLH</sequence>
<protein>
    <submittedName>
        <fullName evidence="1">Uncharacterized protein</fullName>
    </submittedName>
</protein>
<accession>A0A0A9G7Y8</accession>
<name>A0A0A9G7Y8_ARUDO</name>
<proteinExistence type="predicted"/>